<feature type="transmembrane region" description="Helical" evidence="1">
    <location>
        <begin position="49"/>
        <end position="68"/>
    </location>
</feature>
<dbReference type="AlphaFoldDB" id="A0A1X0WIF0"/>
<evidence type="ECO:0000256" key="1">
    <source>
        <dbReference type="SAM" id="Phobius"/>
    </source>
</evidence>
<organism evidence="2 3">
    <name type="scientific">Rouxiella badensis</name>
    <dbReference type="NCBI Taxonomy" id="1646377"/>
    <lineage>
        <taxon>Bacteria</taxon>
        <taxon>Pseudomonadati</taxon>
        <taxon>Pseudomonadota</taxon>
        <taxon>Gammaproteobacteria</taxon>
        <taxon>Enterobacterales</taxon>
        <taxon>Yersiniaceae</taxon>
        <taxon>Rouxiella</taxon>
    </lineage>
</organism>
<sequence>MVCKHNPADIAPMLRSMDSLMRWCFMASIVAALSAIINYVSLPEPTPRLLIQTLLALGCVGLGIYLSLRISKLESNLDHSVKGYPRT</sequence>
<reference evidence="2 3" key="1">
    <citation type="journal article" date="2017" name="Int. J. Syst. Evol. Microbiol.">
        <title>Rouxiella badensis sp. nov. and Rouxiella silvae sp. nov. isolated from peat bog soil in Germany and emendation of the genus description.</title>
        <authorList>
            <person name="Le Fleche-Mateos A."/>
            <person name="Kugler J.H."/>
            <person name="Hansen S.H."/>
            <person name="Syldatk C."/>
            <person name="Hausmann R."/>
            <person name="Lomprez F."/>
            <person name="Vandenbogaert M."/>
            <person name="Manuguerra J.C."/>
            <person name="Grimont P.A."/>
        </authorList>
    </citation>
    <scope>NUCLEOTIDE SEQUENCE [LARGE SCALE GENOMIC DNA]</scope>
    <source>
        <strain evidence="2 3">DSM 100043</strain>
    </source>
</reference>
<dbReference type="GeneID" id="93564673"/>
<evidence type="ECO:0000313" key="2">
    <source>
        <dbReference type="EMBL" id="ORJ26514.1"/>
    </source>
</evidence>
<name>A0A1X0WIF0_9GAMM</name>
<protein>
    <submittedName>
        <fullName evidence="2">Uncharacterized protein</fullName>
    </submittedName>
</protein>
<feature type="transmembrane region" description="Helical" evidence="1">
    <location>
        <begin position="20"/>
        <end position="37"/>
    </location>
</feature>
<keyword evidence="3" id="KW-1185">Reference proteome</keyword>
<comment type="caution">
    <text evidence="2">The sequence shown here is derived from an EMBL/GenBank/DDBJ whole genome shotgun (WGS) entry which is preliminary data.</text>
</comment>
<keyword evidence="1" id="KW-0812">Transmembrane</keyword>
<keyword evidence="1" id="KW-1133">Transmembrane helix</keyword>
<dbReference type="RefSeq" id="WP_017492386.1">
    <property type="nucleotide sequence ID" value="NZ_CAUQAZ010000033.1"/>
</dbReference>
<dbReference type="Proteomes" id="UP000192536">
    <property type="component" value="Unassembled WGS sequence"/>
</dbReference>
<keyword evidence="1" id="KW-0472">Membrane</keyword>
<evidence type="ECO:0000313" key="3">
    <source>
        <dbReference type="Proteomes" id="UP000192536"/>
    </source>
</evidence>
<dbReference type="EMBL" id="MRWE01000006">
    <property type="protein sequence ID" value="ORJ26514.1"/>
    <property type="molecule type" value="Genomic_DNA"/>
</dbReference>
<proteinExistence type="predicted"/>
<accession>A0A1X0WIF0</accession>
<gene>
    <name evidence="2" type="ORF">BS640_05135</name>
</gene>